<gene>
    <name evidence="1" type="ORF">AOQ84DRAFT_371065</name>
</gene>
<evidence type="ECO:0000313" key="1">
    <source>
        <dbReference type="EMBL" id="OCL14699.1"/>
    </source>
</evidence>
<proteinExistence type="predicted"/>
<evidence type="ECO:0000313" key="2">
    <source>
        <dbReference type="Proteomes" id="UP000250140"/>
    </source>
</evidence>
<sequence>MKLRGRLLDTNLAIGLPEIQNLDITSEESWRGFKPIQSDIAQLGAIQIPTIPKSDFGAVGGNQQVLHEVETFCPAGSNGMSASQGTDPLPEEPGIKRTSATAHHEVLQINIEEQMQQVRNSERWKELKEGSMKKQADKAQQAESIVVVLMVLILASILKQNSEVQYKRVGFFSLKKWNVFDNVDEVEVELI</sequence>
<reference evidence="1 2" key="1">
    <citation type="journal article" date="2016" name="Nat. Commun.">
        <title>Ectomycorrhizal ecology is imprinted in the genome of the dominant symbiotic fungus Cenococcum geophilum.</title>
        <authorList>
            <consortium name="DOE Joint Genome Institute"/>
            <person name="Peter M."/>
            <person name="Kohler A."/>
            <person name="Ohm R.A."/>
            <person name="Kuo A."/>
            <person name="Krutzmann J."/>
            <person name="Morin E."/>
            <person name="Arend M."/>
            <person name="Barry K.W."/>
            <person name="Binder M."/>
            <person name="Choi C."/>
            <person name="Clum A."/>
            <person name="Copeland A."/>
            <person name="Grisel N."/>
            <person name="Haridas S."/>
            <person name="Kipfer T."/>
            <person name="LaButti K."/>
            <person name="Lindquist E."/>
            <person name="Lipzen A."/>
            <person name="Maire R."/>
            <person name="Meier B."/>
            <person name="Mihaltcheva S."/>
            <person name="Molinier V."/>
            <person name="Murat C."/>
            <person name="Poggeler S."/>
            <person name="Quandt C.A."/>
            <person name="Sperisen C."/>
            <person name="Tritt A."/>
            <person name="Tisserant E."/>
            <person name="Crous P.W."/>
            <person name="Henrissat B."/>
            <person name="Nehls U."/>
            <person name="Egli S."/>
            <person name="Spatafora J.W."/>
            <person name="Grigoriev I.V."/>
            <person name="Martin F.M."/>
        </authorList>
    </citation>
    <scope>NUCLEOTIDE SEQUENCE [LARGE SCALE GENOMIC DNA]</scope>
    <source>
        <strain evidence="1 2">CBS 207.34</strain>
    </source>
</reference>
<organism evidence="1 2">
    <name type="scientific">Glonium stellatum</name>
    <dbReference type="NCBI Taxonomy" id="574774"/>
    <lineage>
        <taxon>Eukaryota</taxon>
        <taxon>Fungi</taxon>
        <taxon>Dikarya</taxon>
        <taxon>Ascomycota</taxon>
        <taxon>Pezizomycotina</taxon>
        <taxon>Dothideomycetes</taxon>
        <taxon>Pleosporomycetidae</taxon>
        <taxon>Gloniales</taxon>
        <taxon>Gloniaceae</taxon>
        <taxon>Glonium</taxon>
    </lineage>
</organism>
<protein>
    <submittedName>
        <fullName evidence="1">Uncharacterized protein</fullName>
    </submittedName>
</protein>
<dbReference type="AlphaFoldDB" id="A0A8E2JYS0"/>
<accession>A0A8E2JYS0</accession>
<name>A0A8E2JYS0_9PEZI</name>
<dbReference type="Proteomes" id="UP000250140">
    <property type="component" value="Unassembled WGS sequence"/>
</dbReference>
<keyword evidence="2" id="KW-1185">Reference proteome</keyword>
<dbReference type="EMBL" id="KV748546">
    <property type="protein sequence ID" value="OCL14699.1"/>
    <property type="molecule type" value="Genomic_DNA"/>
</dbReference>